<dbReference type="PANTHER" id="PTHR33215:SF13">
    <property type="entry name" value="PROTEIN DISTAL ANTENNA"/>
    <property type="match status" value="1"/>
</dbReference>
<dbReference type="SUPFAM" id="SSF46689">
    <property type="entry name" value="Homeodomain-like"/>
    <property type="match status" value="1"/>
</dbReference>
<comment type="caution">
    <text evidence="1">The sequence shown here is derived from an EMBL/GenBank/DDBJ whole genome shotgun (WGS) entry which is preliminary data.</text>
</comment>
<dbReference type="EMBL" id="MVHH01000112">
    <property type="protein sequence ID" value="OQZ90243.1"/>
    <property type="molecule type" value="Genomic_DNA"/>
</dbReference>
<organism evidence="1 3">
    <name type="scientific">Mycolicibacter arupensis</name>
    <dbReference type="NCBI Taxonomy" id="342002"/>
    <lineage>
        <taxon>Bacteria</taxon>
        <taxon>Bacillati</taxon>
        <taxon>Actinomycetota</taxon>
        <taxon>Actinomycetes</taxon>
        <taxon>Mycobacteriales</taxon>
        <taxon>Mycobacteriaceae</taxon>
        <taxon>Mycolicibacter</taxon>
    </lineage>
</organism>
<dbReference type="GO" id="GO:0004803">
    <property type="term" value="F:transposase activity"/>
    <property type="evidence" value="ECO:0007669"/>
    <property type="project" value="InterPro"/>
</dbReference>
<evidence type="ECO:0000313" key="3">
    <source>
        <dbReference type="Proteomes" id="UP000034416"/>
    </source>
</evidence>
<sequence>MARKNYPDEFKRDAVALYRDTEGATITQIAAELGVSEATLSAWCKSAGVAIRHRRGSVETELAPGAESPEQELVRLRAENKTLRATEARLSTERDILRSAAKYFAGETNW</sequence>
<dbReference type="InterPro" id="IPR051839">
    <property type="entry name" value="RD_transcriptional_regulator"/>
</dbReference>
<keyword evidence="4" id="KW-1185">Reference proteome</keyword>
<accession>A0A0F5N0Z9</accession>
<proteinExistence type="predicted"/>
<reference evidence="2 4" key="3">
    <citation type="submission" date="2016-12" db="EMBL/GenBank/DDBJ databases">
        <title>The new phylogeny of genus Mycobacterium.</title>
        <authorList>
            <person name="Tortoli E."/>
            <person name="Trovato A."/>
            <person name="Cirillo D.M."/>
        </authorList>
    </citation>
    <scope>NUCLEOTIDE SEQUENCE [LARGE SCALE GENOMIC DNA]</scope>
    <source>
        <strain evidence="2 4">DSM 44942</strain>
    </source>
</reference>
<name>A0A0F5N0Z9_9MYCO</name>
<protein>
    <submittedName>
        <fullName evidence="1">Transposase</fullName>
    </submittedName>
</protein>
<evidence type="ECO:0000313" key="4">
    <source>
        <dbReference type="Proteomes" id="UP000192327"/>
    </source>
</evidence>
<gene>
    <name evidence="2" type="ORF">BST15_20745</name>
    <name evidence="1" type="ORF">WR43_07135</name>
</gene>
<reference evidence="1" key="2">
    <citation type="submission" date="2015-04" db="EMBL/GenBank/DDBJ databases">
        <title>Genome sequence of Mycobacterium arupense strain GUC1.</title>
        <authorList>
            <person name="Greninger A.L."/>
            <person name="Cunningham G."/>
            <person name="Chiu C.Y."/>
            <person name="Miller S."/>
        </authorList>
    </citation>
    <scope>NUCLEOTIDE SEQUENCE</scope>
    <source>
        <strain evidence="1">GUC1</strain>
    </source>
</reference>
<evidence type="ECO:0000313" key="1">
    <source>
        <dbReference type="EMBL" id="KKB99942.1"/>
    </source>
</evidence>
<dbReference type="PANTHER" id="PTHR33215">
    <property type="entry name" value="PROTEIN DISTAL ANTENNA"/>
    <property type="match status" value="1"/>
</dbReference>
<dbReference type="Pfam" id="PF01527">
    <property type="entry name" value="HTH_Tnp_1"/>
    <property type="match status" value="1"/>
</dbReference>
<dbReference type="PATRIC" id="fig|342002.3.peg.2314"/>
<dbReference type="InterPro" id="IPR002514">
    <property type="entry name" value="Transposase_8"/>
</dbReference>
<reference evidence="3" key="1">
    <citation type="submission" date="2015-04" db="EMBL/GenBank/DDBJ databases">
        <title>Genome sequence of Mycobacterium arupense GUC1.</title>
        <authorList>
            <person name="Greninger A.L."/>
            <person name="Cunningham G."/>
            <person name="Chiu C.Y."/>
            <person name="Miller S."/>
        </authorList>
    </citation>
    <scope>NUCLEOTIDE SEQUENCE [LARGE SCALE GENOMIC DNA]</scope>
    <source>
        <strain evidence="3">GUC1</strain>
    </source>
</reference>
<dbReference type="AlphaFoldDB" id="A0A0F5N0Z9"/>
<dbReference type="InterPro" id="IPR009057">
    <property type="entry name" value="Homeodomain-like_sf"/>
</dbReference>
<dbReference type="Proteomes" id="UP000034416">
    <property type="component" value="Unassembled WGS sequence"/>
</dbReference>
<dbReference type="EMBL" id="LASW01000021">
    <property type="protein sequence ID" value="KKB99942.1"/>
    <property type="molecule type" value="Genomic_DNA"/>
</dbReference>
<dbReference type="STRING" id="342002.BST15_20745"/>
<dbReference type="GO" id="GO:0006313">
    <property type="term" value="P:DNA transposition"/>
    <property type="evidence" value="ECO:0007669"/>
    <property type="project" value="InterPro"/>
</dbReference>
<dbReference type="Gene3D" id="1.10.10.60">
    <property type="entry name" value="Homeodomain-like"/>
    <property type="match status" value="1"/>
</dbReference>
<dbReference type="GO" id="GO:0003677">
    <property type="term" value="F:DNA binding"/>
    <property type="evidence" value="ECO:0007669"/>
    <property type="project" value="InterPro"/>
</dbReference>
<evidence type="ECO:0000313" key="2">
    <source>
        <dbReference type="EMBL" id="OQZ90243.1"/>
    </source>
</evidence>
<dbReference type="Proteomes" id="UP000192327">
    <property type="component" value="Unassembled WGS sequence"/>
</dbReference>